<proteinExistence type="predicted"/>
<sequence>MSDRSLLPPNATGHERAMADTMARISDVPTSLRPLWNPDTCPVELLPWLAWTMGLDAWKPYWSEAIKRERIRQAAEIHRRRGTVQSVRRVVESFGAGVAIREWWQTIPRGIPHTFELVLTVRGETNSAELQEDIVQEVTRVKPVRSHFTLIAGVSAEGGIGLYGAARPVIYRRIQTEE</sequence>
<name>A0A1M7KGW3_9GAMM</name>
<reference evidence="1 4" key="2">
    <citation type="submission" date="2019-07" db="EMBL/GenBank/DDBJ databases">
        <title>Whole genome shotgun sequence of Halomonas cupida NBRC 102219.</title>
        <authorList>
            <person name="Hosoyama A."/>
            <person name="Uohara A."/>
            <person name="Ohji S."/>
            <person name="Ichikawa N."/>
        </authorList>
    </citation>
    <scope>NUCLEOTIDE SEQUENCE [LARGE SCALE GENOMIC DNA]</scope>
    <source>
        <strain evidence="1 4">NBRC 102219</strain>
    </source>
</reference>
<dbReference type="EMBL" id="FRCA01000010">
    <property type="protein sequence ID" value="SHM64543.1"/>
    <property type="molecule type" value="Genomic_DNA"/>
</dbReference>
<gene>
    <name evidence="1" type="primary">I</name>
    <name evidence="1" type="ORF">HCU01_33480</name>
    <name evidence="2" type="ORF">SAMN05660971_03506</name>
</gene>
<dbReference type="RefSeq" id="WP_073436505.1">
    <property type="nucleotide sequence ID" value="NZ_BJXU01000144.1"/>
</dbReference>
<evidence type="ECO:0000313" key="3">
    <source>
        <dbReference type="Proteomes" id="UP000184123"/>
    </source>
</evidence>
<dbReference type="InterPro" id="IPR006521">
    <property type="entry name" value="Tail_protein_I"/>
</dbReference>
<protein>
    <submittedName>
        <fullName evidence="1">Phage tail protein I</fullName>
    </submittedName>
    <submittedName>
        <fullName evidence="2">Phage tail protein, P2 protein I family</fullName>
    </submittedName>
</protein>
<dbReference type="NCBIfam" id="TIGR01634">
    <property type="entry name" value="tail_P2_I"/>
    <property type="match status" value="1"/>
</dbReference>
<organism evidence="2 3">
    <name type="scientific">Halomonas cupida</name>
    <dbReference type="NCBI Taxonomy" id="44933"/>
    <lineage>
        <taxon>Bacteria</taxon>
        <taxon>Pseudomonadati</taxon>
        <taxon>Pseudomonadota</taxon>
        <taxon>Gammaproteobacteria</taxon>
        <taxon>Oceanospirillales</taxon>
        <taxon>Halomonadaceae</taxon>
        <taxon>Halomonas</taxon>
    </lineage>
</organism>
<evidence type="ECO:0000313" key="4">
    <source>
        <dbReference type="Proteomes" id="UP000321726"/>
    </source>
</evidence>
<evidence type="ECO:0000313" key="2">
    <source>
        <dbReference type="EMBL" id="SHM64543.1"/>
    </source>
</evidence>
<accession>A0A1M7KGW3</accession>
<dbReference type="Proteomes" id="UP000321726">
    <property type="component" value="Unassembled WGS sequence"/>
</dbReference>
<evidence type="ECO:0000313" key="1">
    <source>
        <dbReference type="EMBL" id="GEN25399.1"/>
    </source>
</evidence>
<dbReference type="Pfam" id="PF09684">
    <property type="entry name" value="Tail_P2_I"/>
    <property type="match status" value="1"/>
</dbReference>
<dbReference type="EMBL" id="BJXU01000144">
    <property type="protein sequence ID" value="GEN25399.1"/>
    <property type="molecule type" value="Genomic_DNA"/>
</dbReference>
<dbReference type="AlphaFoldDB" id="A0A1M7KGW3"/>
<dbReference type="OrthoDB" id="90759at2"/>
<dbReference type="Proteomes" id="UP000184123">
    <property type="component" value="Unassembled WGS sequence"/>
</dbReference>
<reference evidence="2 3" key="1">
    <citation type="submission" date="2016-11" db="EMBL/GenBank/DDBJ databases">
        <authorList>
            <person name="Jaros S."/>
            <person name="Januszkiewicz K."/>
            <person name="Wedrychowicz H."/>
        </authorList>
    </citation>
    <scope>NUCLEOTIDE SEQUENCE [LARGE SCALE GENOMIC DNA]</scope>
    <source>
        <strain evidence="2 3">DSM 4740</strain>
    </source>
</reference>
<keyword evidence="4" id="KW-1185">Reference proteome</keyword>
<dbReference type="STRING" id="44933.SAMN05660971_03506"/>